<dbReference type="AlphaFoldDB" id="A0A2H0RC50"/>
<accession>A0A2H0RC50</accession>
<reference evidence="1 2" key="1">
    <citation type="submission" date="2017-09" db="EMBL/GenBank/DDBJ databases">
        <title>Depth-based differentiation of microbial function through sediment-hosted aquifers and enrichment of novel symbionts in the deep terrestrial subsurface.</title>
        <authorList>
            <person name="Probst A.J."/>
            <person name="Ladd B."/>
            <person name="Jarett J.K."/>
            <person name="Geller-Mcgrath D.E."/>
            <person name="Sieber C.M."/>
            <person name="Emerson J.B."/>
            <person name="Anantharaman K."/>
            <person name="Thomas B.C."/>
            <person name="Malmstrom R."/>
            <person name="Stieglmeier M."/>
            <person name="Klingl A."/>
            <person name="Woyke T."/>
            <person name="Ryan C.M."/>
            <person name="Banfield J.F."/>
        </authorList>
    </citation>
    <scope>NUCLEOTIDE SEQUENCE [LARGE SCALE GENOMIC DNA]</scope>
    <source>
        <strain evidence="1">CG10_big_fil_rev_8_21_14_0_10_31_9</strain>
    </source>
</reference>
<evidence type="ECO:0000313" key="1">
    <source>
        <dbReference type="EMBL" id="PIR44057.1"/>
    </source>
</evidence>
<dbReference type="Proteomes" id="UP000231602">
    <property type="component" value="Unassembled WGS sequence"/>
</dbReference>
<dbReference type="EMBL" id="PCXV01000031">
    <property type="protein sequence ID" value="PIR44057.1"/>
    <property type="molecule type" value="Genomic_DNA"/>
</dbReference>
<organism evidence="1 2">
    <name type="scientific">Candidatus Wolfebacteria bacterium CG10_big_fil_rev_8_21_14_0_10_31_9</name>
    <dbReference type="NCBI Taxonomy" id="1975070"/>
    <lineage>
        <taxon>Bacteria</taxon>
        <taxon>Candidatus Wolfeibacteriota</taxon>
    </lineage>
</organism>
<evidence type="ECO:0000313" key="2">
    <source>
        <dbReference type="Proteomes" id="UP000231602"/>
    </source>
</evidence>
<gene>
    <name evidence="1" type="ORF">COV23_01955</name>
</gene>
<proteinExistence type="predicted"/>
<comment type="caution">
    <text evidence="1">The sequence shown here is derived from an EMBL/GenBank/DDBJ whole genome shotgun (WGS) entry which is preliminary data.</text>
</comment>
<name>A0A2H0RC50_9BACT</name>
<sequence>MKGFSNILNAELVDLKKCDLVMLLLPAGISSHFEIGIAYGLGKKVVLVWPIANPEIVYLIFDKVYMDTSSFLNDLPNL</sequence>
<protein>
    <recommendedName>
        <fullName evidence="3">Nucleoside 2-deoxyribosyltransferase</fullName>
    </recommendedName>
</protein>
<dbReference type="Gene3D" id="3.40.50.450">
    <property type="match status" value="1"/>
</dbReference>
<evidence type="ECO:0008006" key="3">
    <source>
        <dbReference type="Google" id="ProtNLM"/>
    </source>
</evidence>